<keyword evidence="1" id="KW-0472">Membrane</keyword>
<dbReference type="RefSeq" id="WP_073612384.1">
    <property type="nucleotide sequence ID" value="NZ_FRFE01000004.1"/>
</dbReference>
<name>A0A1M7Y0V8_9BACT</name>
<proteinExistence type="predicted"/>
<keyword evidence="1" id="KW-0812">Transmembrane</keyword>
<dbReference type="OrthoDB" id="5432441at2"/>
<dbReference type="EMBL" id="FRFE01000004">
    <property type="protein sequence ID" value="SHO45307.1"/>
    <property type="molecule type" value="Genomic_DNA"/>
</dbReference>
<keyword evidence="1" id="KW-1133">Transmembrane helix</keyword>
<reference evidence="2 3" key="1">
    <citation type="submission" date="2016-12" db="EMBL/GenBank/DDBJ databases">
        <authorList>
            <person name="Song W.-J."/>
            <person name="Kurnit D.M."/>
        </authorList>
    </citation>
    <scope>NUCLEOTIDE SEQUENCE [LARGE SCALE GENOMIC DNA]</scope>
    <source>
        <strain evidence="2 3">DSM 18488</strain>
    </source>
</reference>
<evidence type="ECO:0000256" key="1">
    <source>
        <dbReference type="SAM" id="Phobius"/>
    </source>
</evidence>
<evidence type="ECO:0008006" key="4">
    <source>
        <dbReference type="Google" id="ProtNLM"/>
    </source>
</evidence>
<keyword evidence="3" id="KW-1185">Reference proteome</keyword>
<dbReference type="STRING" id="1121416.SAMN02745220_01033"/>
<dbReference type="AlphaFoldDB" id="A0A1M7Y0V8"/>
<sequence length="108" mass="12063">MQWLKDFVNGFFGYLMAGFLWLVEAIGQVISYLAYTIYDGLLTVLYAFANAVDFSAVMFNMSAQYAGLPTQLIWLINAVNIPQSVTYVVTGIIIRMILNILPAAVTRI</sequence>
<dbReference type="Proteomes" id="UP000184603">
    <property type="component" value="Unassembled WGS sequence"/>
</dbReference>
<evidence type="ECO:0000313" key="2">
    <source>
        <dbReference type="EMBL" id="SHO45307.1"/>
    </source>
</evidence>
<feature type="transmembrane region" description="Helical" evidence="1">
    <location>
        <begin position="12"/>
        <end position="35"/>
    </location>
</feature>
<organism evidence="2 3">
    <name type="scientific">Desulfopila aestuarii DSM 18488</name>
    <dbReference type="NCBI Taxonomy" id="1121416"/>
    <lineage>
        <taxon>Bacteria</taxon>
        <taxon>Pseudomonadati</taxon>
        <taxon>Thermodesulfobacteriota</taxon>
        <taxon>Desulfobulbia</taxon>
        <taxon>Desulfobulbales</taxon>
        <taxon>Desulfocapsaceae</taxon>
        <taxon>Desulfopila</taxon>
    </lineage>
</organism>
<gene>
    <name evidence="2" type="ORF">SAMN02745220_01033</name>
</gene>
<evidence type="ECO:0000313" key="3">
    <source>
        <dbReference type="Proteomes" id="UP000184603"/>
    </source>
</evidence>
<accession>A0A1M7Y0V8</accession>
<protein>
    <recommendedName>
        <fullName evidence="4">DUF2523 domain-containing protein</fullName>
    </recommendedName>
</protein>